<evidence type="ECO:0000313" key="7">
    <source>
        <dbReference type="EMBL" id="KAK9300153.1"/>
    </source>
</evidence>
<dbReference type="PANTHER" id="PTHR19134">
    <property type="entry name" value="RECEPTOR-TYPE TYROSINE-PROTEIN PHOSPHATASE"/>
    <property type="match status" value="1"/>
</dbReference>
<feature type="domain" description="Tyrosine-protein phosphatase" evidence="5">
    <location>
        <begin position="1"/>
        <end position="131"/>
    </location>
</feature>
<dbReference type="EC" id="3.1.3.48" evidence="2"/>
<gene>
    <name evidence="7" type="ORF">QLX08_007071</name>
</gene>
<evidence type="ECO:0000256" key="2">
    <source>
        <dbReference type="ARBA" id="ARBA00013064"/>
    </source>
</evidence>
<proteinExistence type="inferred from homology"/>
<accession>A0AAW0ZRD1</accession>
<dbReference type="GO" id="GO:0008045">
    <property type="term" value="P:motor neuron axon guidance"/>
    <property type="evidence" value="ECO:0007669"/>
    <property type="project" value="TreeGrafter"/>
</dbReference>
<dbReference type="PANTHER" id="PTHR19134:SF562">
    <property type="entry name" value="PROTEIN-TYROSINE-PHOSPHATASE"/>
    <property type="match status" value="1"/>
</dbReference>
<dbReference type="SUPFAM" id="SSF52799">
    <property type="entry name" value="(Phosphotyrosine protein) phosphatases II"/>
    <property type="match status" value="1"/>
</dbReference>
<dbReference type="InterPro" id="IPR000387">
    <property type="entry name" value="Tyr_Pase_dom"/>
</dbReference>
<dbReference type="InterPro" id="IPR029021">
    <property type="entry name" value="Prot-tyrosine_phosphatase-like"/>
</dbReference>
<dbReference type="InterPro" id="IPR000242">
    <property type="entry name" value="PTP_cat"/>
</dbReference>
<evidence type="ECO:0000256" key="3">
    <source>
        <dbReference type="ARBA" id="ARBA00022801"/>
    </source>
</evidence>
<dbReference type="SMART" id="SM00404">
    <property type="entry name" value="PTPc_motif"/>
    <property type="match status" value="1"/>
</dbReference>
<dbReference type="PROSITE" id="PS50056">
    <property type="entry name" value="TYR_PHOSPHATASE_2"/>
    <property type="match status" value="1"/>
</dbReference>
<evidence type="ECO:0000256" key="4">
    <source>
        <dbReference type="ARBA" id="ARBA00022912"/>
    </source>
</evidence>
<dbReference type="InterPro" id="IPR016130">
    <property type="entry name" value="Tyr_Pase_AS"/>
</dbReference>
<comment type="similarity">
    <text evidence="1">Belongs to the protein-tyrosine phosphatase family.</text>
</comment>
<dbReference type="InterPro" id="IPR003595">
    <property type="entry name" value="Tyr_Pase_cat"/>
</dbReference>
<dbReference type="PRINTS" id="PR00700">
    <property type="entry name" value="PRTYPHPHTASE"/>
</dbReference>
<feature type="domain" description="Tyrosine specific protein phosphatases" evidence="6">
    <location>
        <begin position="51"/>
        <end position="122"/>
    </location>
</feature>
<dbReference type="PROSITE" id="PS50055">
    <property type="entry name" value="TYR_PHOSPHATASE_PTP"/>
    <property type="match status" value="1"/>
</dbReference>
<name>A0AAW0ZRD1_9HYME</name>
<keyword evidence="4" id="KW-0904">Protein phosphatase</keyword>
<evidence type="ECO:0000259" key="5">
    <source>
        <dbReference type="PROSITE" id="PS50055"/>
    </source>
</evidence>
<evidence type="ECO:0000259" key="6">
    <source>
        <dbReference type="PROSITE" id="PS50056"/>
    </source>
</evidence>
<sequence length="156" mass="18682">MTIKCTSELDYRSYTQRTLVLQKENKKRNITYLYFKEWPDHDVPEDFDPMINFCQIVRRNAIANKKYIVIHCSTGIGRTGTLIAIDIILQHLRDNRKLDVFRTVYRLRHHRINMVQKESQYACIYNCIKQVLKNPYCLKNYKLPSMDLIYKNSTNV</sequence>
<comment type="caution">
    <text evidence="7">The sequence shown here is derived from an EMBL/GenBank/DDBJ whole genome shotgun (WGS) entry which is preliminary data.</text>
</comment>
<dbReference type="InterPro" id="IPR050348">
    <property type="entry name" value="Protein-Tyr_Phosphatase"/>
</dbReference>
<dbReference type="CDD" id="cd00047">
    <property type="entry name" value="PTPc"/>
    <property type="match status" value="1"/>
</dbReference>
<evidence type="ECO:0000313" key="8">
    <source>
        <dbReference type="Proteomes" id="UP001432146"/>
    </source>
</evidence>
<keyword evidence="3" id="KW-0378">Hydrolase</keyword>
<dbReference type="PROSITE" id="PS00383">
    <property type="entry name" value="TYR_PHOSPHATASE_1"/>
    <property type="match status" value="1"/>
</dbReference>
<organism evidence="7 8">
    <name type="scientific">Tetragonisca angustula</name>
    <dbReference type="NCBI Taxonomy" id="166442"/>
    <lineage>
        <taxon>Eukaryota</taxon>
        <taxon>Metazoa</taxon>
        <taxon>Ecdysozoa</taxon>
        <taxon>Arthropoda</taxon>
        <taxon>Hexapoda</taxon>
        <taxon>Insecta</taxon>
        <taxon>Pterygota</taxon>
        <taxon>Neoptera</taxon>
        <taxon>Endopterygota</taxon>
        <taxon>Hymenoptera</taxon>
        <taxon>Apocrita</taxon>
        <taxon>Aculeata</taxon>
        <taxon>Apoidea</taxon>
        <taxon>Anthophila</taxon>
        <taxon>Apidae</taxon>
        <taxon>Tetragonisca</taxon>
    </lineage>
</organism>
<dbReference type="EMBL" id="JAWNGG020000132">
    <property type="protein sequence ID" value="KAK9300153.1"/>
    <property type="molecule type" value="Genomic_DNA"/>
</dbReference>
<dbReference type="SMART" id="SM00194">
    <property type="entry name" value="PTPc"/>
    <property type="match status" value="1"/>
</dbReference>
<protein>
    <recommendedName>
        <fullName evidence="2">protein-tyrosine-phosphatase</fullName>
        <ecNumber evidence="2">3.1.3.48</ecNumber>
    </recommendedName>
</protein>
<dbReference type="Pfam" id="PF00102">
    <property type="entry name" value="Y_phosphatase"/>
    <property type="match status" value="1"/>
</dbReference>
<dbReference type="Proteomes" id="UP001432146">
    <property type="component" value="Unassembled WGS sequence"/>
</dbReference>
<dbReference type="Gene3D" id="3.90.190.10">
    <property type="entry name" value="Protein tyrosine phosphatase superfamily"/>
    <property type="match status" value="1"/>
</dbReference>
<dbReference type="GO" id="GO:0004725">
    <property type="term" value="F:protein tyrosine phosphatase activity"/>
    <property type="evidence" value="ECO:0007669"/>
    <property type="project" value="UniProtKB-EC"/>
</dbReference>
<dbReference type="AlphaFoldDB" id="A0AAW0ZRD1"/>
<reference evidence="7 8" key="1">
    <citation type="submission" date="2024-05" db="EMBL/GenBank/DDBJ databases">
        <title>The nuclear and mitochondrial genome assemblies of Tetragonisca angustula (Apidae: Meliponini), a tiny yet remarkable pollinator in the Neotropics.</title>
        <authorList>
            <person name="Ferrari R."/>
            <person name="Ricardo P.C."/>
            <person name="Dias F.C."/>
            <person name="Araujo N.S."/>
            <person name="Soares D.O."/>
            <person name="Zhou Q.-S."/>
            <person name="Zhu C.-D."/>
            <person name="Coutinho L."/>
            <person name="Airas M.C."/>
            <person name="Batista T.M."/>
        </authorList>
    </citation>
    <scope>NUCLEOTIDE SEQUENCE [LARGE SCALE GENOMIC DNA]</scope>
    <source>
        <strain evidence="7">ASF017062</strain>
        <tissue evidence="7">Abdomen</tissue>
    </source>
</reference>
<keyword evidence="8" id="KW-1185">Reference proteome</keyword>
<evidence type="ECO:0000256" key="1">
    <source>
        <dbReference type="ARBA" id="ARBA00009580"/>
    </source>
</evidence>